<comment type="similarity">
    <text evidence="1">Belongs to the GHMP kinase family. GalK subfamily.</text>
</comment>
<evidence type="ECO:0000256" key="8">
    <source>
        <dbReference type="ARBA" id="ARBA00022842"/>
    </source>
</evidence>
<dbReference type="PRINTS" id="PR00473">
    <property type="entry name" value="GALCTOKINASE"/>
</dbReference>
<evidence type="ECO:0000256" key="5">
    <source>
        <dbReference type="ARBA" id="ARBA00022741"/>
    </source>
</evidence>
<evidence type="ECO:0000256" key="4">
    <source>
        <dbReference type="ARBA" id="ARBA00022723"/>
    </source>
</evidence>
<dbReference type="GO" id="GO:0006012">
    <property type="term" value="P:galactose metabolic process"/>
    <property type="evidence" value="ECO:0007669"/>
    <property type="project" value="UniProtKB-UniRule"/>
</dbReference>
<dbReference type="EC" id="2.7.1.6" evidence="11"/>
<evidence type="ECO:0000313" key="16">
    <source>
        <dbReference type="EMBL" id="NYH76774.1"/>
    </source>
</evidence>
<gene>
    <name evidence="16" type="ORF">FHR84_000088</name>
</gene>
<dbReference type="Pfam" id="PF08544">
    <property type="entry name" value="GHMP_kinases_C"/>
    <property type="match status" value="1"/>
</dbReference>
<feature type="domain" description="Galactokinase N-terminal" evidence="15">
    <location>
        <begin position="11"/>
        <end position="59"/>
    </location>
</feature>
<keyword evidence="9" id="KW-0299">Galactose metabolism</keyword>
<dbReference type="EMBL" id="JACBYW010000001">
    <property type="protein sequence ID" value="NYH76774.1"/>
    <property type="molecule type" value="Genomic_DNA"/>
</dbReference>
<feature type="region of interest" description="Disordered" evidence="12">
    <location>
        <begin position="60"/>
        <end position="85"/>
    </location>
</feature>
<sequence length="395" mass="41395">MSEAAERATATFVAEHGAEPDSVWSAPGRVNLIGEHTDYNDGYVFPFALPHRTAVAARRRTDGKLSVTSLDSDGSPQRGGTVPIDELTPGALTGWAGYPAGVTWVLRKAGIQLPGADLVIAGDVPTGAGLSSSAALECATALVLLDTADRPADGPEGPELAEIAHWTCRAENDFVGAPTGLLDQTASLRCRAAHALFFDVRSGETEQVPFDAAGSGLEILVIDTRVNHSHSESGYGDRRNGCEEATALLGVPALRDITAAELDGALNGLPERLRPLVRHVVTENGRVLETLDRLRNGALTEVGELLTASHASLRDDYRVSCPELDLAVETALDAGALGARMTGGGFGGSAIALVPSREREHTERAITEAFERNGSAAPRLFTAVPSTGAAREPRS</sequence>
<keyword evidence="8" id="KW-0460">Magnesium</keyword>
<proteinExistence type="inferred from homology"/>
<dbReference type="Pfam" id="PF10509">
    <property type="entry name" value="GalKase_gal_bdg"/>
    <property type="match status" value="1"/>
</dbReference>
<evidence type="ECO:0000256" key="10">
    <source>
        <dbReference type="ARBA" id="ARBA00023277"/>
    </source>
</evidence>
<dbReference type="InterPro" id="IPR006203">
    <property type="entry name" value="GHMP_knse_ATP-bd_CS"/>
</dbReference>
<dbReference type="NCBIfam" id="TIGR00131">
    <property type="entry name" value="gal_kin"/>
    <property type="match status" value="1"/>
</dbReference>
<dbReference type="SUPFAM" id="SSF54211">
    <property type="entry name" value="Ribosomal protein S5 domain 2-like"/>
    <property type="match status" value="1"/>
</dbReference>
<dbReference type="PIRSF" id="PIRSF000530">
    <property type="entry name" value="Galactokinase"/>
    <property type="match status" value="1"/>
</dbReference>
<dbReference type="AlphaFoldDB" id="A0A852YNA6"/>
<comment type="caution">
    <text evidence="16">The sequence shown here is derived from an EMBL/GenBank/DDBJ whole genome shotgun (WGS) entry which is preliminary data.</text>
</comment>
<evidence type="ECO:0000256" key="11">
    <source>
        <dbReference type="NCBIfam" id="TIGR00131"/>
    </source>
</evidence>
<dbReference type="Gene3D" id="3.30.70.890">
    <property type="entry name" value="GHMP kinase, C-terminal domain"/>
    <property type="match status" value="1"/>
</dbReference>
<dbReference type="Proteomes" id="UP000548304">
    <property type="component" value="Unassembled WGS sequence"/>
</dbReference>
<evidence type="ECO:0000259" key="13">
    <source>
        <dbReference type="Pfam" id="PF00288"/>
    </source>
</evidence>
<evidence type="ECO:0000256" key="3">
    <source>
        <dbReference type="ARBA" id="ARBA00022679"/>
    </source>
</evidence>
<reference evidence="16 17" key="1">
    <citation type="submission" date="2020-07" db="EMBL/GenBank/DDBJ databases">
        <title>Genomic Encyclopedia of Type Strains, Phase III (KMG-III): the genomes of soil and plant-associated and newly described type strains.</title>
        <authorList>
            <person name="Whitman W."/>
        </authorList>
    </citation>
    <scope>NUCLEOTIDE SEQUENCE [LARGE SCALE GENOMIC DNA]</scope>
    <source>
        <strain evidence="16 17">CECT 8576</strain>
    </source>
</reference>
<keyword evidence="4" id="KW-0479">Metal-binding</keyword>
<dbReference type="SUPFAM" id="SSF55060">
    <property type="entry name" value="GHMP Kinase, C-terminal domain"/>
    <property type="match status" value="1"/>
</dbReference>
<dbReference type="InterPro" id="IPR019741">
    <property type="entry name" value="Galactokinase_CS"/>
</dbReference>
<feature type="compositionally biased region" description="Polar residues" evidence="12">
    <location>
        <begin position="66"/>
        <end position="75"/>
    </location>
</feature>
<dbReference type="PROSITE" id="PS00627">
    <property type="entry name" value="GHMP_KINASES_ATP"/>
    <property type="match status" value="1"/>
</dbReference>
<evidence type="ECO:0000256" key="1">
    <source>
        <dbReference type="ARBA" id="ARBA00006566"/>
    </source>
</evidence>
<evidence type="ECO:0000256" key="9">
    <source>
        <dbReference type="ARBA" id="ARBA00023144"/>
    </source>
</evidence>
<evidence type="ECO:0000256" key="6">
    <source>
        <dbReference type="ARBA" id="ARBA00022777"/>
    </source>
</evidence>
<keyword evidence="6 16" id="KW-0418">Kinase</keyword>
<dbReference type="PRINTS" id="PR00959">
    <property type="entry name" value="MEVGALKINASE"/>
</dbReference>
<dbReference type="Gene3D" id="3.30.230.10">
    <property type="match status" value="1"/>
</dbReference>
<keyword evidence="17" id="KW-1185">Reference proteome</keyword>
<dbReference type="InterPro" id="IPR019539">
    <property type="entry name" value="GalKase_N"/>
</dbReference>
<dbReference type="InterPro" id="IPR020568">
    <property type="entry name" value="Ribosomal_Su5_D2-typ_SF"/>
</dbReference>
<accession>A0A852YNA6</accession>
<feature type="domain" description="GHMP kinase N-terminal" evidence="13">
    <location>
        <begin position="103"/>
        <end position="188"/>
    </location>
</feature>
<keyword evidence="10" id="KW-0119">Carbohydrate metabolism</keyword>
<dbReference type="PANTHER" id="PTHR10457:SF7">
    <property type="entry name" value="GALACTOKINASE-RELATED"/>
    <property type="match status" value="1"/>
</dbReference>
<keyword evidence="7" id="KW-0067">ATP-binding</keyword>
<dbReference type="InterPro" id="IPR006206">
    <property type="entry name" value="Mevalonate/galactokinase"/>
</dbReference>
<feature type="domain" description="GHMP kinase C-terminal" evidence="14">
    <location>
        <begin position="294"/>
        <end position="370"/>
    </location>
</feature>
<dbReference type="InterPro" id="IPR014721">
    <property type="entry name" value="Ribsml_uS5_D2-typ_fold_subgr"/>
</dbReference>
<organism evidence="16 17">
    <name type="scientific">Actinopolyspora biskrensis</name>
    <dbReference type="NCBI Taxonomy" id="1470178"/>
    <lineage>
        <taxon>Bacteria</taxon>
        <taxon>Bacillati</taxon>
        <taxon>Actinomycetota</taxon>
        <taxon>Actinomycetes</taxon>
        <taxon>Actinopolysporales</taxon>
        <taxon>Actinopolysporaceae</taxon>
        <taxon>Actinopolyspora</taxon>
    </lineage>
</organism>
<evidence type="ECO:0000259" key="15">
    <source>
        <dbReference type="Pfam" id="PF10509"/>
    </source>
</evidence>
<evidence type="ECO:0000256" key="12">
    <source>
        <dbReference type="SAM" id="MobiDB-lite"/>
    </source>
</evidence>
<dbReference type="GO" id="GO:0005829">
    <property type="term" value="C:cytosol"/>
    <property type="evidence" value="ECO:0007669"/>
    <property type="project" value="TreeGrafter"/>
</dbReference>
<dbReference type="GO" id="GO:0046872">
    <property type="term" value="F:metal ion binding"/>
    <property type="evidence" value="ECO:0007669"/>
    <property type="project" value="UniProtKB-KW"/>
</dbReference>
<dbReference type="GO" id="GO:0004335">
    <property type="term" value="F:galactokinase activity"/>
    <property type="evidence" value="ECO:0007669"/>
    <property type="project" value="UniProtKB-UniRule"/>
</dbReference>
<dbReference type="InterPro" id="IPR013750">
    <property type="entry name" value="GHMP_kinase_C_dom"/>
</dbReference>
<dbReference type="PROSITE" id="PS00106">
    <property type="entry name" value="GALACTOKINASE"/>
    <property type="match status" value="1"/>
</dbReference>
<dbReference type="Pfam" id="PF00288">
    <property type="entry name" value="GHMP_kinases_N"/>
    <property type="match status" value="1"/>
</dbReference>
<dbReference type="InterPro" id="IPR036554">
    <property type="entry name" value="GHMP_kinase_C_sf"/>
</dbReference>
<dbReference type="InterPro" id="IPR006204">
    <property type="entry name" value="GHMP_kinase_N_dom"/>
</dbReference>
<name>A0A852YNA6_9ACTN</name>
<keyword evidence="2" id="KW-0963">Cytoplasm</keyword>
<dbReference type="GO" id="GO:0005524">
    <property type="term" value="F:ATP binding"/>
    <property type="evidence" value="ECO:0007669"/>
    <property type="project" value="UniProtKB-UniRule"/>
</dbReference>
<dbReference type="FunFam" id="3.30.230.10:FF:000017">
    <property type="entry name" value="Galactokinase"/>
    <property type="match status" value="1"/>
</dbReference>
<evidence type="ECO:0000256" key="7">
    <source>
        <dbReference type="ARBA" id="ARBA00022840"/>
    </source>
</evidence>
<keyword evidence="5" id="KW-0547">Nucleotide-binding</keyword>
<evidence type="ECO:0000259" key="14">
    <source>
        <dbReference type="Pfam" id="PF08544"/>
    </source>
</evidence>
<evidence type="ECO:0000313" key="17">
    <source>
        <dbReference type="Proteomes" id="UP000548304"/>
    </source>
</evidence>
<dbReference type="InterPro" id="IPR000705">
    <property type="entry name" value="Galactokinase"/>
</dbReference>
<dbReference type="FunFam" id="3.30.70.890:FF:000001">
    <property type="entry name" value="Galactokinase"/>
    <property type="match status" value="1"/>
</dbReference>
<dbReference type="RefSeq" id="WP_179533428.1">
    <property type="nucleotide sequence ID" value="NZ_JACBYW010000001.1"/>
</dbReference>
<dbReference type="PANTHER" id="PTHR10457">
    <property type="entry name" value="MEVALONATE KINASE/GALACTOKINASE"/>
    <property type="match status" value="1"/>
</dbReference>
<keyword evidence="3 16" id="KW-0808">Transferase</keyword>
<evidence type="ECO:0000256" key="2">
    <source>
        <dbReference type="ARBA" id="ARBA00022490"/>
    </source>
</evidence>
<protein>
    <recommendedName>
        <fullName evidence="11">Galactokinase</fullName>
        <ecNumber evidence="11">2.7.1.6</ecNumber>
    </recommendedName>
</protein>